<gene>
    <name evidence="2" type="ORF">MAR_023205</name>
</gene>
<sequence length="125" mass="14427">MSHFDETSGVIVCGTEWGRWWQTLEEVHVEVDLPEGTKASMLRWELSMSEDRKLLHICLLKVKTTADQCWKSLLTDQYQADPYTQDQMQRKLTLQRYQFENPGMDFSNAEISGNYHTGGPELPGS</sequence>
<proteinExistence type="predicted"/>
<dbReference type="SUPFAM" id="SSF49764">
    <property type="entry name" value="HSP20-like chaperones"/>
    <property type="match status" value="1"/>
</dbReference>
<dbReference type="Proteomes" id="UP001164746">
    <property type="component" value="Chromosome 3"/>
</dbReference>
<evidence type="ECO:0000313" key="3">
    <source>
        <dbReference type="Proteomes" id="UP001164746"/>
    </source>
</evidence>
<dbReference type="Gene3D" id="1.20.5.740">
    <property type="entry name" value="Single helix bin"/>
    <property type="match status" value="1"/>
</dbReference>
<dbReference type="Gene3D" id="2.60.40.790">
    <property type="match status" value="1"/>
</dbReference>
<dbReference type="EMBL" id="CP111014">
    <property type="protein sequence ID" value="WAQ98832.1"/>
    <property type="molecule type" value="Genomic_DNA"/>
</dbReference>
<dbReference type="PANTHER" id="PTHR12356:SF18">
    <property type="entry name" value="NUDC DOMAIN-CONTAINING PROTEIN 2"/>
    <property type="match status" value="1"/>
</dbReference>
<feature type="region of interest" description="Disordered" evidence="1">
    <location>
        <begin position="104"/>
        <end position="125"/>
    </location>
</feature>
<evidence type="ECO:0000256" key="1">
    <source>
        <dbReference type="SAM" id="MobiDB-lite"/>
    </source>
</evidence>
<dbReference type="PANTHER" id="PTHR12356">
    <property type="entry name" value="NUCLEAR MOVEMENT PROTEIN NUDC"/>
    <property type="match status" value="1"/>
</dbReference>
<keyword evidence="3" id="KW-1185">Reference proteome</keyword>
<evidence type="ECO:0000313" key="2">
    <source>
        <dbReference type="EMBL" id="WAQ98832.1"/>
    </source>
</evidence>
<name>A0ABY7DMC0_MYAAR</name>
<accession>A0ABY7DMC0</accession>
<organism evidence="2 3">
    <name type="scientific">Mya arenaria</name>
    <name type="common">Soft-shell clam</name>
    <dbReference type="NCBI Taxonomy" id="6604"/>
    <lineage>
        <taxon>Eukaryota</taxon>
        <taxon>Metazoa</taxon>
        <taxon>Spiralia</taxon>
        <taxon>Lophotrochozoa</taxon>
        <taxon>Mollusca</taxon>
        <taxon>Bivalvia</taxon>
        <taxon>Autobranchia</taxon>
        <taxon>Heteroconchia</taxon>
        <taxon>Euheterodonta</taxon>
        <taxon>Imparidentia</taxon>
        <taxon>Neoheterodontei</taxon>
        <taxon>Myida</taxon>
        <taxon>Myoidea</taxon>
        <taxon>Myidae</taxon>
        <taxon>Mya</taxon>
    </lineage>
</organism>
<dbReference type="InterPro" id="IPR037898">
    <property type="entry name" value="NudC_fam"/>
</dbReference>
<dbReference type="InterPro" id="IPR008978">
    <property type="entry name" value="HSP20-like_chaperone"/>
</dbReference>
<reference evidence="2" key="1">
    <citation type="submission" date="2022-11" db="EMBL/GenBank/DDBJ databases">
        <title>Centuries of genome instability and evolution in soft-shell clam transmissible cancer (bioRxiv).</title>
        <authorList>
            <person name="Hart S.F.M."/>
            <person name="Yonemitsu M.A."/>
            <person name="Giersch R.M."/>
            <person name="Beal B.F."/>
            <person name="Arriagada G."/>
            <person name="Davis B.W."/>
            <person name="Ostrander E.A."/>
            <person name="Goff S.P."/>
            <person name="Metzger M.J."/>
        </authorList>
    </citation>
    <scope>NUCLEOTIDE SEQUENCE</scope>
    <source>
        <strain evidence="2">MELC-2E11</strain>
        <tissue evidence="2">Siphon/mantle</tissue>
    </source>
</reference>
<protein>
    <submittedName>
        <fullName evidence="2">NUDC2-like protein</fullName>
    </submittedName>
</protein>